<reference evidence="4" key="2">
    <citation type="submission" date="2015-01" db="EMBL/GenBank/DDBJ databases">
        <title>Evolutionary Origins and Diversification of the Mycorrhizal Mutualists.</title>
        <authorList>
            <consortium name="DOE Joint Genome Institute"/>
            <consortium name="Mycorrhizal Genomics Consortium"/>
            <person name="Kohler A."/>
            <person name="Kuo A."/>
            <person name="Nagy L.G."/>
            <person name="Floudas D."/>
            <person name="Copeland A."/>
            <person name="Barry K.W."/>
            <person name="Cichocki N."/>
            <person name="Veneault-Fourrey C."/>
            <person name="LaButti K."/>
            <person name="Lindquist E.A."/>
            <person name="Lipzen A."/>
            <person name="Lundell T."/>
            <person name="Morin E."/>
            <person name="Murat C."/>
            <person name="Riley R."/>
            <person name="Ohm R."/>
            <person name="Sun H."/>
            <person name="Tunlid A."/>
            <person name="Henrissat B."/>
            <person name="Grigoriev I.V."/>
            <person name="Hibbett D.S."/>
            <person name="Martin F."/>
        </authorList>
    </citation>
    <scope>NUCLEOTIDE SEQUENCE [LARGE SCALE GENOMIC DNA]</scope>
    <source>
        <strain evidence="4">441</strain>
    </source>
</reference>
<feature type="compositionally biased region" description="Polar residues" evidence="1">
    <location>
        <begin position="129"/>
        <end position="145"/>
    </location>
</feature>
<evidence type="ECO:0000313" key="4">
    <source>
        <dbReference type="Proteomes" id="UP000054018"/>
    </source>
</evidence>
<keyword evidence="2" id="KW-1133">Transmembrane helix</keyword>
<feature type="transmembrane region" description="Helical" evidence="2">
    <location>
        <begin position="287"/>
        <end position="306"/>
    </location>
</feature>
<dbReference type="HOGENOM" id="CLU_060803_0_0_1"/>
<dbReference type="Proteomes" id="UP000054018">
    <property type="component" value="Unassembled WGS sequence"/>
</dbReference>
<feature type="transmembrane region" description="Helical" evidence="2">
    <location>
        <begin position="211"/>
        <end position="231"/>
    </location>
</feature>
<proteinExistence type="predicted"/>
<feature type="transmembrane region" description="Helical" evidence="2">
    <location>
        <begin position="79"/>
        <end position="98"/>
    </location>
</feature>
<evidence type="ECO:0000313" key="3">
    <source>
        <dbReference type="EMBL" id="KIK27084.1"/>
    </source>
</evidence>
<accession>A0A0C9ZMG2</accession>
<feature type="transmembrane region" description="Helical" evidence="2">
    <location>
        <begin position="49"/>
        <end position="67"/>
    </location>
</feature>
<reference evidence="3 4" key="1">
    <citation type="submission" date="2014-04" db="EMBL/GenBank/DDBJ databases">
        <authorList>
            <consortium name="DOE Joint Genome Institute"/>
            <person name="Kuo A."/>
            <person name="Kohler A."/>
            <person name="Costa M.D."/>
            <person name="Nagy L.G."/>
            <person name="Floudas D."/>
            <person name="Copeland A."/>
            <person name="Barry K.W."/>
            <person name="Cichocki N."/>
            <person name="Veneault-Fourrey C."/>
            <person name="LaButti K."/>
            <person name="Lindquist E.A."/>
            <person name="Lipzen A."/>
            <person name="Lundell T."/>
            <person name="Morin E."/>
            <person name="Murat C."/>
            <person name="Sun H."/>
            <person name="Tunlid A."/>
            <person name="Henrissat B."/>
            <person name="Grigoriev I.V."/>
            <person name="Hibbett D.S."/>
            <person name="Martin F."/>
            <person name="Nordberg H.P."/>
            <person name="Cantor M.N."/>
            <person name="Hua S.X."/>
        </authorList>
    </citation>
    <scope>NUCLEOTIDE SEQUENCE [LARGE SCALE GENOMIC DNA]</scope>
    <source>
        <strain evidence="3 4">441</strain>
    </source>
</reference>
<name>A0A0C9ZMG2_9AGAM</name>
<feature type="transmembrane region" description="Helical" evidence="2">
    <location>
        <begin position="243"/>
        <end position="264"/>
    </location>
</feature>
<keyword evidence="2" id="KW-0812">Transmembrane</keyword>
<dbReference type="OrthoDB" id="2562239at2759"/>
<feature type="transmembrane region" description="Helical" evidence="2">
    <location>
        <begin position="172"/>
        <end position="191"/>
    </location>
</feature>
<evidence type="ECO:0000256" key="2">
    <source>
        <dbReference type="SAM" id="Phobius"/>
    </source>
</evidence>
<dbReference type="AlphaFoldDB" id="A0A0C9ZMG2"/>
<sequence length="350" mass="38045">MSSTFAFPSPVGGVGLAGDFVPSVLFAILYASLLPIFCFRLVNKQSRAILGISAVLTCVERVVIFSLRAKQSQTPGLQTSGTLVTYMQVTIALAYIAVAQDTVSLLRCVYVNSTKGPTPSDLDNFDSPVGTTSSSQIPLSPSRGNKTFPENDGELLSDQPRRRAFYRRWTDALRLAFLVATASGIVGNVHYKGGMNSVSTANEVMVTRMGSRYVSSGISLILIVLVAVLVVRARRLPRVRPIHVILILAMLACNASSAIFRLSFMGNRTTSLTSTASGSGNTVSEKVTFYIFHMFSDWLACFLFLVPNIKETFNTGMWGDWRSTDPPPENSALSKKKKGLYFGRANLVVV</sequence>
<protein>
    <submittedName>
        <fullName evidence="3">Uncharacterized protein</fullName>
    </submittedName>
</protein>
<feature type="region of interest" description="Disordered" evidence="1">
    <location>
        <begin position="121"/>
        <end position="153"/>
    </location>
</feature>
<keyword evidence="2" id="KW-0472">Membrane</keyword>
<keyword evidence="4" id="KW-1185">Reference proteome</keyword>
<dbReference type="EMBL" id="KN833698">
    <property type="protein sequence ID" value="KIK27084.1"/>
    <property type="molecule type" value="Genomic_DNA"/>
</dbReference>
<feature type="transmembrane region" description="Helical" evidence="2">
    <location>
        <begin position="20"/>
        <end position="42"/>
    </location>
</feature>
<evidence type="ECO:0000256" key="1">
    <source>
        <dbReference type="SAM" id="MobiDB-lite"/>
    </source>
</evidence>
<gene>
    <name evidence="3" type="ORF">PISMIDRAFT_8580</name>
</gene>
<organism evidence="3 4">
    <name type="scientific">Pisolithus microcarpus 441</name>
    <dbReference type="NCBI Taxonomy" id="765257"/>
    <lineage>
        <taxon>Eukaryota</taxon>
        <taxon>Fungi</taxon>
        <taxon>Dikarya</taxon>
        <taxon>Basidiomycota</taxon>
        <taxon>Agaricomycotina</taxon>
        <taxon>Agaricomycetes</taxon>
        <taxon>Agaricomycetidae</taxon>
        <taxon>Boletales</taxon>
        <taxon>Sclerodermatineae</taxon>
        <taxon>Pisolithaceae</taxon>
        <taxon>Pisolithus</taxon>
    </lineage>
</organism>